<sequence>MPPRRGKWPSPGPRSSRGRPAAHRGKLRDFLPATANTGFQSNGFSMKDEAKHTASHQSSSFWGSGDAQLRQKPVTFVSAGVVEPLKEARPSDDAPALTPEGSFRDPTEVTGAAVEVENADTQTRATHVETSTESTLEAMRQETSIAELLTQKQSIDDDLGKQLKTQVNETAGLFFFDLAEDEPMMDHTVPPPKIPSPRSSFSGSDSSEEVILFKGRTANGHKTTQKHKAISPDSVTALSVELTQHKSETIVGARSQIPGAVAHPPRSSRGRSRPQKKRSRIPKALDNEDEDEDEDAILADYIANMAADSDNDYIESQFQFAAGRRDLGGDDDAVNFGFSNDKSPMDDDALNEEGEESRCSDLSDADVDDLVNWDDGQKDSEADMDDETLARLLAKQEELGLGGDDLLLYTSSFANINNKTAPRKRPVKSGTSRGVREPASATQVADALDNLDLADWGQLTGQTRKRRSKQPPNFAVSDSEIEATLNTAWLRDRERKKSRKLEREALRAKGLLGKNVDPDDLRVKYMSGMKLDDMKLELTSFLLGSAERLDFPPLDKHARKILHELANKFKVKSQSIGKGDQRRPVLYRTNRTVRYTSTRAEDATSHVNQAASHIHRKYFHRVDLKGPRTEFPRNTGGDRSGHKALALREGEIVGGSVPELGQENKGRNMLEKMGWSKGMSLGALDNQGILEPVAQVMKRSKAGLG</sequence>
<gene>
    <name evidence="1" type="ORF">F5144DRAFT_501004</name>
</gene>
<dbReference type="Proteomes" id="UP000724584">
    <property type="component" value="Unassembled WGS sequence"/>
</dbReference>
<reference evidence="1 2" key="1">
    <citation type="journal article" date="2021" name="Nat. Commun.">
        <title>Genetic determinants of endophytism in the Arabidopsis root mycobiome.</title>
        <authorList>
            <person name="Mesny F."/>
            <person name="Miyauchi S."/>
            <person name="Thiergart T."/>
            <person name="Pickel B."/>
            <person name="Atanasova L."/>
            <person name="Karlsson M."/>
            <person name="Huettel B."/>
            <person name="Barry K.W."/>
            <person name="Haridas S."/>
            <person name="Chen C."/>
            <person name="Bauer D."/>
            <person name="Andreopoulos W."/>
            <person name="Pangilinan J."/>
            <person name="LaButti K."/>
            <person name="Riley R."/>
            <person name="Lipzen A."/>
            <person name="Clum A."/>
            <person name="Drula E."/>
            <person name="Henrissat B."/>
            <person name="Kohler A."/>
            <person name="Grigoriev I.V."/>
            <person name="Martin F.M."/>
            <person name="Hacquard S."/>
        </authorList>
    </citation>
    <scope>NUCLEOTIDE SEQUENCE [LARGE SCALE GENOMIC DNA]</scope>
    <source>
        <strain evidence="1 2">MPI-SDFR-AT-0079</strain>
    </source>
</reference>
<dbReference type="EMBL" id="JAGIZQ010000001">
    <property type="protein sequence ID" value="KAH6649670.1"/>
    <property type="molecule type" value="Genomic_DNA"/>
</dbReference>
<keyword evidence="2" id="KW-1185">Reference proteome</keyword>
<evidence type="ECO:0000313" key="1">
    <source>
        <dbReference type="EMBL" id="KAH6649670.1"/>
    </source>
</evidence>
<comment type="caution">
    <text evidence="1">The sequence shown here is derived from an EMBL/GenBank/DDBJ whole genome shotgun (WGS) entry which is preliminary data.</text>
</comment>
<name>A0ACB7PMW8_9PEZI</name>
<accession>A0ACB7PMW8</accession>
<organism evidence="1 2">
    <name type="scientific">Chaetomium tenue</name>
    <dbReference type="NCBI Taxonomy" id="1854479"/>
    <lineage>
        <taxon>Eukaryota</taxon>
        <taxon>Fungi</taxon>
        <taxon>Dikarya</taxon>
        <taxon>Ascomycota</taxon>
        <taxon>Pezizomycotina</taxon>
        <taxon>Sordariomycetes</taxon>
        <taxon>Sordariomycetidae</taxon>
        <taxon>Sordariales</taxon>
        <taxon>Chaetomiaceae</taxon>
        <taxon>Chaetomium</taxon>
    </lineage>
</organism>
<proteinExistence type="predicted"/>
<evidence type="ECO:0000313" key="2">
    <source>
        <dbReference type="Proteomes" id="UP000724584"/>
    </source>
</evidence>
<protein>
    <submittedName>
        <fullName evidence="1">Uncharacterized protein</fullName>
    </submittedName>
</protein>